<feature type="domain" description="HTH araC/xylS-type" evidence="4">
    <location>
        <begin position="218"/>
        <end position="316"/>
    </location>
</feature>
<dbReference type="GO" id="GO:0003700">
    <property type="term" value="F:DNA-binding transcription factor activity"/>
    <property type="evidence" value="ECO:0007669"/>
    <property type="project" value="InterPro"/>
</dbReference>
<evidence type="ECO:0000259" key="4">
    <source>
        <dbReference type="PROSITE" id="PS01124"/>
    </source>
</evidence>
<dbReference type="AlphaFoldDB" id="A0A1E5XI66"/>
<dbReference type="InterPro" id="IPR052158">
    <property type="entry name" value="INH-QAR"/>
</dbReference>
<dbReference type="InterPro" id="IPR018060">
    <property type="entry name" value="HTH_AraC"/>
</dbReference>
<evidence type="ECO:0000313" key="5">
    <source>
        <dbReference type="EMBL" id="OEO28184.1"/>
    </source>
</evidence>
<dbReference type="Gene3D" id="1.10.10.60">
    <property type="entry name" value="Homeodomain-like"/>
    <property type="match status" value="1"/>
</dbReference>
<dbReference type="PROSITE" id="PS01124">
    <property type="entry name" value="HTH_ARAC_FAMILY_2"/>
    <property type="match status" value="1"/>
</dbReference>
<keyword evidence="3" id="KW-0804">Transcription</keyword>
<dbReference type="InterPro" id="IPR018062">
    <property type="entry name" value="HTH_AraC-typ_CS"/>
</dbReference>
<dbReference type="InterPro" id="IPR009057">
    <property type="entry name" value="Homeodomain-like_sf"/>
</dbReference>
<gene>
    <name evidence="5" type="ORF">VW23_005990</name>
</gene>
<evidence type="ECO:0000256" key="3">
    <source>
        <dbReference type="ARBA" id="ARBA00023163"/>
    </source>
</evidence>
<proteinExistence type="predicted"/>
<evidence type="ECO:0000313" key="6">
    <source>
        <dbReference type="Proteomes" id="UP000095463"/>
    </source>
</evidence>
<name>A0A1E5XI66_9HYPH</name>
<keyword evidence="6" id="KW-1185">Reference proteome</keyword>
<accession>A0A1E5XI66</accession>
<dbReference type="SUPFAM" id="SSF52317">
    <property type="entry name" value="Class I glutamine amidotransferase-like"/>
    <property type="match status" value="1"/>
</dbReference>
<dbReference type="EMBL" id="LAJE02000390">
    <property type="protein sequence ID" value="OEO28184.1"/>
    <property type="molecule type" value="Genomic_DNA"/>
</dbReference>
<evidence type="ECO:0000256" key="2">
    <source>
        <dbReference type="ARBA" id="ARBA00023125"/>
    </source>
</evidence>
<dbReference type="CDD" id="cd03137">
    <property type="entry name" value="GATase1_AraC_1"/>
    <property type="match status" value="1"/>
</dbReference>
<protein>
    <recommendedName>
        <fullName evidence="4">HTH araC/xylS-type domain-containing protein</fullName>
    </recommendedName>
</protein>
<dbReference type="PANTHER" id="PTHR43130">
    <property type="entry name" value="ARAC-FAMILY TRANSCRIPTIONAL REGULATOR"/>
    <property type="match status" value="1"/>
</dbReference>
<reference evidence="5 6" key="1">
    <citation type="journal article" date="2015" name="Genome Announc.">
        <title>Genome Assemblies of Three Soil-Associated Devosia species: D. insulae, D. limi, and D. soli.</title>
        <authorList>
            <person name="Hassan Y.I."/>
            <person name="Lepp D."/>
            <person name="Zhou T."/>
        </authorList>
    </citation>
    <scope>NUCLEOTIDE SEQUENCE [LARGE SCALE GENOMIC DNA]</scope>
    <source>
        <strain evidence="5 6">DS-56</strain>
    </source>
</reference>
<dbReference type="PANTHER" id="PTHR43130:SF3">
    <property type="entry name" value="HTH-TYPE TRANSCRIPTIONAL REGULATOR RV1931C"/>
    <property type="match status" value="1"/>
</dbReference>
<sequence>MVAYEGFQLLDVAGPMEVFSKANEFMPALAARPLHYEIVLASPSGGNISSSSGLAVAGTVPLADLDPDIDTLLISGGPEGPVRRVATDTTLLPWLAGRAPGIRRVASICTGAFLLGASGLLDGRRATTHWSSTRLLETLLPRTEVVPDAIFVGDGHIFTSAGVTAGIDLALAFVEYDCGPEVALRTARELVLYLRRVGGQSQFSSSLAAQANAGDGLQSLVSWIAGNPETDLSVAVLADRAAMGERTFARTFRVETGMTPARYVELVRLDRAKQLLESTRWPLARIAERAGLGSASTLSRAFRKHLGTTPEGYRERFRIAGSRG</sequence>
<dbReference type="Gene3D" id="3.40.50.880">
    <property type="match status" value="1"/>
</dbReference>
<dbReference type="GO" id="GO:0043565">
    <property type="term" value="F:sequence-specific DNA binding"/>
    <property type="evidence" value="ECO:0007669"/>
    <property type="project" value="InterPro"/>
</dbReference>
<dbReference type="InterPro" id="IPR029062">
    <property type="entry name" value="Class_I_gatase-like"/>
</dbReference>
<dbReference type="Proteomes" id="UP000095463">
    <property type="component" value="Unassembled WGS sequence"/>
</dbReference>
<dbReference type="InterPro" id="IPR002818">
    <property type="entry name" value="DJ-1/PfpI"/>
</dbReference>
<organism evidence="5 6">
    <name type="scientific">Devosia insulae DS-56</name>
    <dbReference type="NCBI Taxonomy" id="1116389"/>
    <lineage>
        <taxon>Bacteria</taxon>
        <taxon>Pseudomonadati</taxon>
        <taxon>Pseudomonadota</taxon>
        <taxon>Alphaproteobacteria</taxon>
        <taxon>Hyphomicrobiales</taxon>
        <taxon>Devosiaceae</taxon>
        <taxon>Devosia</taxon>
    </lineage>
</organism>
<dbReference type="SUPFAM" id="SSF46689">
    <property type="entry name" value="Homeodomain-like"/>
    <property type="match status" value="2"/>
</dbReference>
<dbReference type="SMART" id="SM00342">
    <property type="entry name" value="HTH_ARAC"/>
    <property type="match status" value="1"/>
</dbReference>
<dbReference type="RefSeq" id="WP_069912496.1">
    <property type="nucleotide sequence ID" value="NZ_LAJE02000390.1"/>
</dbReference>
<evidence type="ECO:0000256" key="1">
    <source>
        <dbReference type="ARBA" id="ARBA00023015"/>
    </source>
</evidence>
<dbReference type="Pfam" id="PF01965">
    <property type="entry name" value="DJ-1_PfpI"/>
    <property type="match status" value="1"/>
</dbReference>
<keyword evidence="2" id="KW-0238">DNA-binding</keyword>
<dbReference type="PROSITE" id="PS00041">
    <property type="entry name" value="HTH_ARAC_FAMILY_1"/>
    <property type="match status" value="1"/>
</dbReference>
<dbReference type="Pfam" id="PF12833">
    <property type="entry name" value="HTH_18"/>
    <property type="match status" value="1"/>
</dbReference>
<comment type="caution">
    <text evidence="5">The sequence shown here is derived from an EMBL/GenBank/DDBJ whole genome shotgun (WGS) entry which is preliminary data.</text>
</comment>
<keyword evidence="1" id="KW-0805">Transcription regulation</keyword>